<keyword evidence="8" id="KW-0648">Protein biosynthesis</keyword>
<dbReference type="SUPFAM" id="SSF52540">
    <property type="entry name" value="P-loop containing nucleoside triphosphate hydrolases"/>
    <property type="match status" value="1"/>
</dbReference>
<evidence type="ECO:0000256" key="5">
    <source>
        <dbReference type="ARBA" id="ARBA00022806"/>
    </source>
</evidence>
<dbReference type="InterPro" id="IPR027417">
    <property type="entry name" value="P-loop_NTPase"/>
</dbReference>
<evidence type="ECO:0000313" key="17">
    <source>
        <dbReference type="Proteomes" id="UP001279734"/>
    </source>
</evidence>
<dbReference type="GO" id="GO:0003724">
    <property type="term" value="F:RNA helicase activity"/>
    <property type="evidence" value="ECO:0007669"/>
    <property type="project" value="UniProtKB-EC"/>
</dbReference>
<dbReference type="AlphaFoldDB" id="A0AAD3SJ85"/>
<keyword evidence="5 12" id="KW-0347">Helicase</keyword>
<dbReference type="GO" id="GO:0003723">
    <property type="term" value="F:RNA binding"/>
    <property type="evidence" value="ECO:0007669"/>
    <property type="project" value="UniProtKB-KW"/>
</dbReference>
<keyword evidence="2" id="KW-0396">Initiation factor</keyword>
<organism evidence="16 17">
    <name type="scientific">Nepenthes gracilis</name>
    <name type="common">Slender pitcher plant</name>
    <dbReference type="NCBI Taxonomy" id="150966"/>
    <lineage>
        <taxon>Eukaryota</taxon>
        <taxon>Viridiplantae</taxon>
        <taxon>Streptophyta</taxon>
        <taxon>Embryophyta</taxon>
        <taxon>Tracheophyta</taxon>
        <taxon>Spermatophyta</taxon>
        <taxon>Magnoliopsida</taxon>
        <taxon>eudicotyledons</taxon>
        <taxon>Gunneridae</taxon>
        <taxon>Pentapetalae</taxon>
        <taxon>Caryophyllales</taxon>
        <taxon>Nepenthaceae</taxon>
        <taxon>Nepenthes</taxon>
    </lineage>
</organism>
<feature type="short sequence motif" description="Q motif" evidence="11">
    <location>
        <begin position="74"/>
        <end position="102"/>
    </location>
</feature>
<dbReference type="Pfam" id="PF00271">
    <property type="entry name" value="Helicase_C"/>
    <property type="match status" value="1"/>
</dbReference>
<dbReference type="EMBL" id="BSYO01000011">
    <property type="protein sequence ID" value="GMH11830.1"/>
    <property type="molecule type" value="Genomic_DNA"/>
</dbReference>
<evidence type="ECO:0000256" key="11">
    <source>
        <dbReference type="PROSITE-ProRule" id="PRU00552"/>
    </source>
</evidence>
<evidence type="ECO:0000259" key="14">
    <source>
        <dbReference type="PROSITE" id="PS51194"/>
    </source>
</evidence>
<gene>
    <name evidence="16" type="ORF">Nepgr_013671</name>
</gene>
<keyword evidence="3 12" id="KW-0547">Nucleotide-binding</keyword>
<reference evidence="16" key="1">
    <citation type="submission" date="2023-05" db="EMBL/GenBank/DDBJ databases">
        <title>Nepenthes gracilis genome sequencing.</title>
        <authorList>
            <person name="Fukushima K."/>
        </authorList>
    </citation>
    <scope>NUCLEOTIDE SEQUENCE</scope>
    <source>
        <strain evidence="16">SING2019-196</strain>
    </source>
</reference>
<evidence type="ECO:0000256" key="9">
    <source>
        <dbReference type="ARBA" id="ARBA00024352"/>
    </source>
</evidence>
<accession>A0AAD3SJ85</accession>
<evidence type="ECO:0000313" key="16">
    <source>
        <dbReference type="EMBL" id="GMH11830.1"/>
    </source>
</evidence>
<dbReference type="InterPro" id="IPR014001">
    <property type="entry name" value="Helicase_ATP-bd"/>
</dbReference>
<evidence type="ECO:0000259" key="13">
    <source>
        <dbReference type="PROSITE" id="PS51192"/>
    </source>
</evidence>
<comment type="caution">
    <text evidence="16">The sequence shown here is derived from an EMBL/GenBank/DDBJ whole genome shotgun (WGS) entry which is preliminary data.</text>
</comment>
<dbReference type="Proteomes" id="UP001279734">
    <property type="component" value="Unassembled WGS sequence"/>
</dbReference>
<evidence type="ECO:0000256" key="12">
    <source>
        <dbReference type="RuleBase" id="RU000492"/>
    </source>
</evidence>
<dbReference type="Gene3D" id="3.40.50.300">
    <property type="entry name" value="P-loop containing nucleotide triphosphate hydrolases"/>
    <property type="match status" value="2"/>
</dbReference>
<keyword evidence="17" id="KW-1185">Reference proteome</keyword>
<dbReference type="SMART" id="SM00490">
    <property type="entry name" value="HELICc"/>
    <property type="match status" value="1"/>
</dbReference>
<dbReference type="GO" id="GO:0016787">
    <property type="term" value="F:hydrolase activity"/>
    <property type="evidence" value="ECO:0007669"/>
    <property type="project" value="UniProtKB-KW"/>
</dbReference>
<dbReference type="EC" id="3.6.4.13" evidence="1"/>
<feature type="domain" description="Helicase ATP-binding" evidence="13">
    <location>
        <begin position="105"/>
        <end position="275"/>
    </location>
</feature>
<evidence type="ECO:0000259" key="15">
    <source>
        <dbReference type="PROSITE" id="PS51195"/>
    </source>
</evidence>
<dbReference type="Pfam" id="PF00270">
    <property type="entry name" value="DEAD"/>
    <property type="match status" value="1"/>
</dbReference>
<evidence type="ECO:0000256" key="4">
    <source>
        <dbReference type="ARBA" id="ARBA00022801"/>
    </source>
</evidence>
<evidence type="ECO:0000256" key="8">
    <source>
        <dbReference type="ARBA" id="ARBA00022917"/>
    </source>
</evidence>
<dbReference type="InterPro" id="IPR000629">
    <property type="entry name" value="RNA-helicase_DEAD-box_CS"/>
</dbReference>
<feature type="domain" description="DEAD-box RNA helicase Q" evidence="15">
    <location>
        <begin position="74"/>
        <end position="102"/>
    </location>
</feature>
<name>A0AAD3SJ85_NEPGR</name>
<evidence type="ECO:0000256" key="6">
    <source>
        <dbReference type="ARBA" id="ARBA00022840"/>
    </source>
</evidence>
<dbReference type="InterPro" id="IPR014014">
    <property type="entry name" value="RNA_helicase_DEAD_Q_motif"/>
</dbReference>
<dbReference type="PROSITE" id="PS51195">
    <property type="entry name" value="Q_MOTIF"/>
    <property type="match status" value="1"/>
</dbReference>
<dbReference type="PROSITE" id="PS51192">
    <property type="entry name" value="HELICASE_ATP_BIND_1"/>
    <property type="match status" value="1"/>
</dbReference>
<proteinExistence type="inferred from homology"/>
<evidence type="ECO:0000256" key="10">
    <source>
        <dbReference type="ARBA" id="ARBA00047984"/>
    </source>
</evidence>
<comment type="catalytic activity">
    <reaction evidence="10">
        <text>ATP + H2O = ADP + phosphate + H(+)</text>
        <dbReference type="Rhea" id="RHEA:13065"/>
        <dbReference type="ChEBI" id="CHEBI:15377"/>
        <dbReference type="ChEBI" id="CHEBI:15378"/>
        <dbReference type="ChEBI" id="CHEBI:30616"/>
        <dbReference type="ChEBI" id="CHEBI:43474"/>
        <dbReference type="ChEBI" id="CHEBI:456216"/>
        <dbReference type="EC" id="3.6.4.13"/>
    </reaction>
</comment>
<comment type="similarity">
    <text evidence="9">Belongs to the DEAD box helicase family. eIF4A subfamily.</text>
</comment>
<sequence>MPKHKLKNLPRLASNVNLFFYSRLRRKINSDREIMADYAVEGSQFDARQYDNKMNELLSEEGTEFFTTYDEVYDSFDKMGLKENLLRGIYAYGFEKPSAIQQRGIVPFCKGLDVIQQAQSGTGKTATFCSGILQQLEYELVECQALVLAPTRELAQQIEKVMRALGDYLGVKVHACVGGTSVREDQRILAAGVHVVVGTPGRVYDMLRRQSLQANYIKMFVLDEADEMLSRGFKDQIYDIFQQLPPKIQVGVFSATMPPEALEITRKFMNKPVRILVKRDELTLEGIKQFYVNVDKEEWKLDTLCDLYETLAITQSVIFVNTRRKVDWLTDQMRSRDHTVSATHGDMDQNTRDIIMREFRSGSSRVLITTDLLARGIDVQQVSLVINYDLPTQPENYLHRIEILQRGNRRASCKCCRSNLTSEVLSRFAGRIPQNALAFLLPNGGRNGSSKHCLICVFDATMTICCSLLSCFLQTSPNDRLFSSSLKSGFERLLFDRETVLEFGSHILLIIMPCYRFLTGIINVK</sequence>
<dbReference type="GO" id="GO:0005524">
    <property type="term" value="F:ATP binding"/>
    <property type="evidence" value="ECO:0007669"/>
    <property type="project" value="UniProtKB-KW"/>
</dbReference>
<dbReference type="FunFam" id="3.40.50.300:FF:000089">
    <property type="entry name" value="Eukaryotic initiation factor 4A-II"/>
    <property type="match status" value="1"/>
</dbReference>
<protein>
    <recommendedName>
        <fullName evidence="1">RNA helicase</fullName>
        <ecNumber evidence="1">3.6.4.13</ecNumber>
    </recommendedName>
</protein>
<dbReference type="PROSITE" id="PS51194">
    <property type="entry name" value="HELICASE_CTER"/>
    <property type="match status" value="1"/>
</dbReference>
<dbReference type="CDD" id="cd18787">
    <property type="entry name" value="SF2_C_DEAD"/>
    <property type="match status" value="1"/>
</dbReference>
<evidence type="ECO:0000256" key="2">
    <source>
        <dbReference type="ARBA" id="ARBA00022540"/>
    </source>
</evidence>
<dbReference type="InterPro" id="IPR001650">
    <property type="entry name" value="Helicase_C-like"/>
</dbReference>
<evidence type="ECO:0000256" key="1">
    <source>
        <dbReference type="ARBA" id="ARBA00012552"/>
    </source>
</evidence>
<evidence type="ECO:0000256" key="7">
    <source>
        <dbReference type="ARBA" id="ARBA00022884"/>
    </source>
</evidence>
<dbReference type="PROSITE" id="PS00039">
    <property type="entry name" value="DEAD_ATP_HELICASE"/>
    <property type="match status" value="1"/>
</dbReference>
<dbReference type="CDD" id="cd17939">
    <property type="entry name" value="DEADc_EIF4A"/>
    <property type="match status" value="1"/>
</dbReference>
<dbReference type="PANTHER" id="PTHR47958">
    <property type="entry name" value="ATP-DEPENDENT RNA HELICASE DBP3"/>
    <property type="match status" value="1"/>
</dbReference>
<dbReference type="SMART" id="SM00487">
    <property type="entry name" value="DEXDc"/>
    <property type="match status" value="1"/>
</dbReference>
<dbReference type="InterPro" id="IPR011545">
    <property type="entry name" value="DEAD/DEAH_box_helicase_dom"/>
</dbReference>
<dbReference type="GO" id="GO:0003743">
    <property type="term" value="F:translation initiation factor activity"/>
    <property type="evidence" value="ECO:0007669"/>
    <property type="project" value="UniProtKB-KW"/>
</dbReference>
<feature type="domain" description="Helicase C-terminal" evidence="14">
    <location>
        <begin position="286"/>
        <end position="449"/>
    </location>
</feature>
<keyword evidence="7" id="KW-0694">RNA-binding</keyword>
<keyword evidence="6 12" id="KW-0067">ATP-binding</keyword>
<evidence type="ECO:0000256" key="3">
    <source>
        <dbReference type="ARBA" id="ARBA00022741"/>
    </source>
</evidence>
<dbReference type="FunFam" id="3.40.50.300:FF:000031">
    <property type="entry name" value="Eukaryotic initiation factor 4A-III"/>
    <property type="match status" value="1"/>
</dbReference>
<keyword evidence="4 12" id="KW-0378">Hydrolase</keyword>